<keyword evidence="1" id="KW-0175">Coiled coil</keyword>
<dbReference type="AlphaFoldDB" id="A0A813A6X8"/>
<feature type="non-terminal residue" evidence="2">
    <location>
        <position position="1"/>
    </location>
</feature>
<dbReference type="Gene3D" id="1.20.120.330">
    <property type="entry name" value="Nucleotidyltransferases domain 2"/>
    <property type="match status" value="1"/>
</dbReference>
<dbReference type="EMBL" id="CAJNJA010055503">
    <property type="protein sequence ID" value="CAE7855740.1"/>
    <property type="molecule type" value="Genomic_DNA"/>
</dbReference>
<accession>A0A813A6X8</accession>
<dbReference type="Proteomes" id="UP000601435">
    <property type="component" value="Unassembled WGS sequence"/>
</dbReference>
<comment type="caution">
    <text evidence="2">The sequence shown here is derived from an EMBL/GenBank/DDBJ whole genome shotgun (WGS) entry which is preliminary data.</text>
</comment>
<evidence type="ECO:0000313" key="3">
    <source>
        <dbReference type="Proteomes" id="UP000601435"/>
    </source>
</evidence>
<dbReference type="InterPro" id="IPR027417">
    <property type="entry name" value="P-loop_NTPase"/>
</dbReference>
<keyword evidence="3" id="KW-1185">Reference proteome</keyword>
<proteinExistence type="predicted"/>
<sequence length="492" mass="54607">ESPSQRQLRLAQDGLEMAQGGLKIAQDDLKSAKDELKKAKAAKKVEAAKKKVEAAKKEVEAAKKEVEAAKKEVEAAENKVNASPAQELPAPTVDTQVKLPELQEFKANEMLDVSGFRNFVAPNTTADRPLFLRKHLLNVHTKAVEALTVEKIRLVSLVGCPGTGKTWCGWLVAYTLQKADTKTLHLTIRNTHVTAIADFTEKKQYEDVSWNGHMLKRVLRESECQVCIVDVSMDKAEQAQDIFIGVRQLIEQAREFPTVKFVGLMSGHGESKIIGKPFIEEYTKPLVLWSWTAGEVQQLCTKLKVDVLPAYAVCGGSVRFLFQPCRDQTGIQRAVRGLEQADLAKLLALDLGVDDVDKKHRTGLLSFFPRKGSNEDDESFEEGVSAAQPMPRSDFVIKCIKENKYAKFEDVLAMYTELEKLNAGAAGSTFELLVHLFWRDAAVRKDEVTLTLGKQGTVDHQHVSVNCSQFIPNPGRIEDYDAEGTVFDVPAV</sequence>
<protein>
    <submittedName>
        <fullName evidence="2">Uncharacterized protein</fullName>
    </submittedName>
</protein>
<name>A0A813A6X8_9DINO</name>
<dbReference type="SUPFAM" id="SSF52540">
    <property type="entry name" value="P-loop containing nucleoside triphosphate hydrolases"/>
    <property type="match status" value="1"/>
</dbReference>
<organism evidence="2 3">
    <name type="scientific">Symbiodinium necroappetens</name>
    <dbReference type="NCBI Taxonomy" id="1628268"/>
    <lineage>
        <taxon>Eukaryota</taxon>
        <taxon>Sar</taxon>
        <taxon>Alveolata</taxon>
        <taxon>Dinophyceae</taxon>
        <taxon>Suessiales</taxon>
        <taxon>Symbiodiniaceae</taxon>
        <taxon>Symbiodinium</taxon>
    </lineage>
</organism>
<reference evidence="2" key="1">
    <citation type="submission" date="2021-02" db="EMBL/GenBank/DDBJ databases">
        <authorList>
            <person name="Dougan E. K."/>
            <person name="Rhodes N."/>
            <person name="Thang M."/>
            <person name="Chan C."/>
        </authorList>
    </citation>
    <scope>NUCLEOTIDE SEQUENCE</scope>
</reference>
<evidence type="ECO:0000256" key="1">
    <source>
        <dbReference type="SAM" id="Coils"/>
    </source>
</evidence>
<gene>
    <name evidence="2" type="ORF">SNEC2469_LOCUS26854</name>
</gene>
<feature type="coiled-coil region" evidence="1">
    <location>
        <begin position="15"/>
        <end position="79"/>
    </location>
</feature>
<evidence type="ECO:0000313" key="2">
    <source>
        <dbReference type="EMBL" id="CAE7855740.1"/>
    </source>
</evidence>
<dbReference type="OrthoDB" id="421836at2759"/>